<proteinExistence type="inferred from homology"/>
<dbReference type="PANTHER" id="PTHR43576">
    <property type="entry name" value="ALPHA-L-ARABINOFURANOSIDASE C-RELATED"/>
    <property type="match status" value="1"/>
</dbReference>
<feature type="region of interest" description="Disordered" evidence="8">
    <location>
        <begin position="493"/>
        <end position="527"/>
    </location>
</feature>
<feature type="domain" description="Alpha-L-arabinofuranosidase C-terminal" evidence="9">
    <location>
        <begin position="309"/>
        <end position="540"/>
    </location>
</feature>
<dbReference type="GO" id="GO:0046556">
    <property type="term" value="F:alpha-L-arabinofuranosidase activity"/>
    <property type="evidence" value="ECO:0007669"/>
    <property type="project" value="UniProtKB-EC"/>
</dbReference>
<comment type="caution">
    <text evidence="10">The sequence shown here is derived from an EMBL/GenBank/DDBJ whole genome shotgun (WGS) entry which is preliminary data.</text>
</comment>
<evidence type="ECO:0000256" key="3">
    <source>
        <dbReference type="ARBA" id="ARBA00011165"/>
    </source>
</evidence>
<protein>
    <recommendedName>
        <fullName evidence="4">non-reducing end alpha-L-arabinofuranosidase</fullName>
        <ecNumber evidence="4">3.2.1.55</ecNumber>
    </recommendedName>
</protein>
<sequence>MTDQPRQSTQEPLTARIIADDHFELSAVPDRIFGSFVEHLGRCVYEGIYEPGHPRADEDGFREDVLELVRELGATTIRYPGGNFVSGYRWEDGVGPRDSRPRRLDTAWHSTETNEFGLHEMDAWLKKLSVDGRPNELMEAVNLGTRGLQEALDLVEYANVPGGTQLSEQRRANGADEPLNIRMWCLGNEMDGPWQLGHKSAENYGTLAADVARGIRQIDPNVELVVCGSSGHNMPTFGQWEDTVLSHTYDLVDFVSCHAYYEPARYDGDMQSFLASGVDMDGFIKEVGALIDAAKAKAKSAHDVYISFDEWNVWYQSAQPSVVPAGIGNWPVAPHLLEDVYTAADAVVFGDLLITLLKNADRVKSASLAQLVNVIAPIMTQRGGDAWRQTTFYPFSLTARLAKGGTVLAPKQTSTLIQAKAYGDVESVNSVVIKREDGSYAVFLTNRSLDTAADVEIVVPSDFAGSSGFSEVEATTLHDDDLSAANTVENQDRVTPARNDTARLISGGSAGDESASESGGAGESGVSGATRVKVTLPAVSWTAVVVR</sequence>
<name>A0A261F774_9BIFI</name>
<dbReference type="GO" id="GO:0000272">
    <property type="term" value="P:polysaccharide catabolic process"/>
    <property type="evidence" value="ECO:0007669"/>
    <property type="project" value="TreeGrafter"/>
</dbReference>
<dbReference type="GO" id="GO:0046373">
    <property type="term" value="P:L-arabinose metabolic process"/>
    <property type="evidence" value="ECO:0007669"/>
    <property type="project" value="InterPro"/>
</dbReference>
<dbReference type="InterPro" id="IPR010720">
    <property type="entry name" value="Alpha-L-AF_C"/>
</dbReference>
<gene>
    <name evidence="10" type="ORF">ALMA_0325</name>
</gene>
<dbReference type="SUPFAM" id="SSF51011">
    <property type="entry name" value="Glycosyl hydrolase domain"/>
    <property type="match status" value="1"/>
</dbReference>
<comment type="subunit">
    <text evidence="3">Homohexamer; trimer of dimers.</text>
</comment>
<evidence type="ECO:0000259" key="9">
    <source>
        <dbReference type="SMART" id="SM00813"/>
    </source>
</evidence>
<keyword evidence="6" id="KW-0119">Carbohydrate metabolism</keyword>
<keyword evidence="11" id="KW-1185">Reference proteome</keyword>
<dbReference type="InterPro" id="IPR055235">
    <property type="entry name" value="ASD1_cat"/>
</dbReference>
<dbReference type="EMBL" id="MWWT01000001">
    <property type="protein sequence ID" value="OZG55000.1"/>
    <property type="molecule type" value="Genomic_DNA"/>
</dbReference>
<comment type="catalytic activity">
    <reaction evidence="1">
        <text>Hydrolysis of terminal non-reducing alpha-L-arabinofuranoside residues in alpha-L-arabinosides.</text>
        <dbReference type="EC" id="3.2.1.55"/>
    </reaction>
</comment>
<dbReference type="InterPro" id="IPR013780">
    <property type="entry name" value="Glyco_hydro_b"/>
</dbReference>
<comment type="similarity">
    <text evidence="2">Belongs to the glycosyl hydrolase 51 family.</text>
</comment>
<dbReference type="Gene3D" id="2.60.40.1180">
    <property type="entry name" value="Golgi alpha-mannosidase II"/>
    <property type="match status" value="1"/>
</dbReference>
<reference evidence="10 11" key="1">
    <citation type="journal article" date="2017" name="BMC Genomics">
        <title>Comparative genomic and phylogenomic analyses of the Bifidobacteriaceae family.</title>
        <authorList>
            <person name="Lugli G.A."/>
            <person name="Milani C."/>
            <person name="Turroni F."/>
            <person name="Duranti S."/>
            <person name="Mancabelli L."/>
            <person name="Mangifesta M."/>
            <person name="Ferrario C."/>
            <person name="Modesto M."/>
            <person name="Mattarelli P."/>
            <person name="Jiri K."/>
            <person name="van Sinderen D."/>
            <person name="Ventura M."/>
        </authorList>
    </citation>
    <scope>NUCLEOTIDE SEQUENCE [LARGE SCALE GENOMIC DNA]</scope>
    <source>
        <strain evidence="10 11">DSM 24762</strain>
    </source>
</reference>
<evidence type="ECO:0000256" key="5">
    <source>
        <dbReference type="ARBA" id="ARBA00022801"/>
    </source>
</evidence>
<dbReference type="Proteomes" id="UP000243657">
    <property type="component" value="Unassembled WGS sequence"/>
</dbReference>
<dbReference type="Pfam" id="PF22848">
    <property type="entry name" value="ASD1_dom"/>
    <property type="match status" value="1"/>
</dbReference>
<dbReference type="SUPFAM" id="SSF51445">
    <property type="entry name" value="(Trans)glycosidases"/>
    <property type="match status" value="1"/>
</dbReference>
<keyword evidence="7" id="KW-0326">Glycosidase</keyword>
<evidence type="ECO:0000313" key="10">
    <source>
        <dbReference type="EMBL" id="OZG55000.1"/>
    </source>
</evidence>
<evidence type="ECO:0000256" key="6">
    <source>
        <dbReference type="ARBA" id="ARBA00023277"/>
    </source>
</evidence>
<evidence type="ECO:0000256" key="8">
    <source>
        <dbReference type="SAM" id="MobiDB-lite"/>
    </source>
</evidence>
<evidence type="ECO:0000313" key="11">
    <source>
        <dbReference type="Proteomes" id="UP000243657"/>
    </source>
</evidence>
<dbReference type="SMART" id="SM00813">
    <property type="entry name" value="Alpha-L-AF_C"/>
    <property type="match status" value="1"/>
</dbReference>
<dbReference type="AlphaFoldDB" id="A0A261F774"/>
<dbReference type="InterPro" id="IPR017853">
    <property type="entry name" value="GH"/>
</dbReference>
<organism evidence="10 11">
    <name type="scientific">Alloscardovia macacae</name>
    <dbReference type="NCBI Taxonomy" id="1160091"/>
    <lineage>
        <taxon>Bacteria</taxon>
        <taxon>Bacillati</taxon>
        <taxon>Actinomycetota</taxon>
        <taxon>Actinomycetes</taxon>
        <taxon>Bifidobacteriales</taxon>
        <taxon>Bifidobacteriaceae</taxon>
        <taxon>Alloscardovia</taxon>
    </lineage>
</organism>
<dbReference type="EC" id="3.2.1.55" evidence="4"/>
<dbReference type="Gene3D" id="3.20.20.80">
    <property type="entry name" value="Glycosidases"/>
    <property type="match status" value="1"/>
</dbReference>
<accession>A0A261F774</accession>
<dbReference type="PANTHER" id="PTHR43576:SF3">
    <property type="entry name" value="ALPHA-L-ARABINOFURANOSIDASE C"/>
    <property type="match status" value="1"/>
</dbReference>
<evidence type="ECO:0000256" key="7">
    <source>
        <dbReference type="ARBA" id="ARBA00023295"/>
    </source>
</evidence>
<evidence type="ECO:0000256" key="2">
    <source>
        <dbReference type="ARBA" id="ARBA00007186"/>
    </source>
</evidence>
<dbReference type="Pfam" id="PF06964">
    <property type="entry name" value="Alpha-L-AF_C"/>
    <property type="match status" value="1"/>
</dbReference>
<evidence type="ECO:0000256" key="1">
    <source>
        <dbReference type="ARBA" id="ARBA00001462"/>
    </source>
</evidence>
<evidence type="ECO:0000256" key="4">
    <source>
        <dbReference type="ARBA" id="ARBA00012670"/>
    </source>
</evidence>
<keyword evidence="5" id="KW-0378">Hydrolase</keyword>
<dbReference type="RefSeq" id="WP_094726096.1">
    <property type="nucleotide sequence ID" value="NZ_JBHLWS010000011.1"/>
</dbReference>